<keyword evidence="11" id="KW-1185">Reference proteome</keyword>
<evidence type="ECO:0000313" key="11">
    <source>
        <dbReference type="Proteomes" id="UP000355283"/>
    </source>
</evidence>
<dbReference type="InterPro" id="IPR015424">
    <property type="entry name" value="PyrdxlP-dep_Trfase"/>
</dbReference>
<dbReference type="FunFam" id="3.40.640.10:FF:000097">
    <property type="entry name" value="Serine hydroxymethyltransferase"/>
    <property type="match status" value="1"/>
</dbReference>
<dbReference type="InterPro" id="IPR019798">
    <property type="entry name" value="Ser_HO-MeTrfase_PLP_BS"/>
</dbReference>
<evidence type="ECO:0000256" key="6">
    <source>
        <dbReference type="ARBA" id="ARBA00022898"/>
    </source>
</evidence>
<dbReference type="PANTHER" id="PTHR11680">
    <property type="entry name" value="SERINE HYDROXYMETHYLTRANSFERASE"/>
    <property type="match status" value="1"/>
</dbReference>
<dbReference type="InterPro" id="IPR039429">
    <property type="entry name" value="SHMT-like_dom"/>
</dbReference>
<reference evidence="10 11" key="1">
    <citation type="submission" date="2019-01" db="EMBL/GenBank/DDBJ databases">
        <title>Nuclear Genome Assembly of the Microalgal Biofuel strain Nannochloropsis salina CCMP1776.</title>
        <authorList>
            <person name="Hovde B."/>
        </authorList>
    </citation>
    <scope>NUCLEOTIDE SEQUENCE [LARGE SCALE GENOMIC DNA]</scope>
    <source>
        <strain evidence="10 11">CCMP1776</strain>
    </source>
</reference>
<dbReference type="GO" id="GO:0030170">
    <property type="term" value="F:pyridoxal phosphate binding"/>
    <property type="evidence" value="ECO:0007669"/>
    <property type="project" value="InterPro"/>
</dbReference>
<dbReference type="AlphaFoldDB" id="A0A4D9DH13"/>
<dbReference type="PANTHER" id="PTHR11680:SF35">
    <property type="entry name" value="SERINE HYDROXYMETHYLTRANSFERASE 1"/>
    <property type="match status" value="1"/>
</dbReference>
<evidence type="ECO:0000256" key="7">
    <source>
        <dbReference type="PIRSR" id="PIRSR000412-50"/>
    </source>
</evidence>
<dbReference type="NCBIfam" id="NF000586">
    <property type="entry name" value="PRK00011.1"/>
    <property type="match status" value="1"/>
</dbReference>
<organism evidence="10 11">
    <name type="scientific">Nannochloropsis salina CCMP1776</name>
    <dbReference type="NCBI Taxonomy" id="1027361"/>
    <lineage>
        <taxon>Eukaryota</taxon>
        <taxon>Sar</taxon>
        <taxon>Stramenopiles</taxon>
        <taxon>Ochrophyta</taxon>
        <taxon>Eustigmatophyceae</taxon>
        <taxon>Eustigmatales</taxon>
        <taxon>Monodopsidaceae</taxon>
        <taxon>Microchloropsis</taxon>
        <taxon>Microchloropsis salina</taxon>
    </lineage>
</organism>
<feature type="modified residue" description="N6-(pyridoxal phosphate)lysine" evidence="7">
    <location>
        <position position="246"/>
    </location>
</feature>
<dbReference type="PROSITE" id="PS00096">
    <property type="entry name" value="SHMT"/>
    <property type="match status" value="1"/>
</dbReference>
<dbReference type="HAMAP" id="MF_00051">
    <property type="entry name" value="SHMT"/>
    <property type="match status" value="1"/>
</dbReference>
<comment type="pathway">
    <text evidence="2 8">One-carbon metabolism; tetrahydrofolate interconversion.</text>
</comment>
<name>A0A4D9DH13_9STRA</name>
<keyword evidence="5 8" id="KW-0808">Transferase</keyword>
<evidence type="ECO:0000259" key="9">
    <source>
        <dbReference type="Pfam" id="PF00464"/>
    </source>
</evidence>
<dbReference type="EMBL" id="SDOX01000002">
    <property type="protein sequence ID" value="TFJ88138.1"/>
    <property type="molecule type" value="Genomic_DNA"/>
</dbReference>
<protein>
    <recommendedName>
        <fullName evidence="8">Serine hydroxymethyltransferase</fullName>
        <ecNumber evidence="8">2.1.2.1</ecNumber>
    </recommendedName>
</protein>
<comment type="function">
    <text evidence="8">Interconversion of serine and glycine.</text>
</comment>
<accession>A0A4D9DH13</accession>
<dbReference type="PIRSF" id="PIRSF000412">
    <property type="entry name" value="SHMT"/>
    <property type="match status" value="1"/>
</dbReference>
<feature type="domain" description="Serine hydroxymethyltransferase-like" evidence="9">
    <location>
        <begin position="9"/>
        <end position="401"/>
    </location>
</feature>
<dbReference type="EC" id="2.1.2.1" evidence="8"/>
<dbReference type="Pfam" id="PF00464">
    <property type="entry name" value="SHMT"/>
    <property type="match status" value="1"/>
</dbReference>
<evidence type="ECO:0000256" key="2">
    <source>
        <dbReference type="ARBA" id="ARBA00004777"/>
    </source>
</evidence>
<dbReference type="OrthoDB" id="10265628at2759"/>
<evidence type="ECO:0000256" key="4">
    <source>
        <dbReference type="ARBA" id="ARBA00022563"/>
    </source>
</evidence>
<evidence type="ECO:0000256" key="1">
    <source>
        <dbReference type="ARBA" id="ARBA00001933"/>
    </source>
</evidence>
<comment type="cofactor">
    <cofactor evidence="1 7 8">
        <name>pyridoxal 5'-phosphate</name>
        <dbReference type="ChEBI" id="CHEBI:597326"/>
    </cofactor>
</comment>
<dbReference type="InterPro" id="IPR015421">
    <property type="entry name" value="PyrdxlP-dep_Trfase_major"/>
</dbReference>
<evidence type="ECO:0000256" key="8">
    <source>
        <dbReference type="RuleBase" id="RU000585"/>
    </source>
</evidence>
<dbReference type="SUPFAM" id="SSF53383">
    <property type="entry name" value="PLP-dependent transferases"/>
    <property type="match status" value="1"/>
</dbReference>
<keyword evidence="4 8" id="KW-0554">One-carbon metabolism</keyword>
<dbReference type="UniPathway" id="UPA00193"/>
<dbReference type="InterPro" id="IPR015422">
    <property type="entry name" value="PyrdxlP-dep_Trfase_small"/>
</dbReference>
<sequence>MSLAQNKSLKEHDPVLYDLIQQEKNRQATSLELIASENFTSAAVMECLGSVLTNKYAEGLPGARYYGGNEVVDQVENLCRDRALQAYRLDPEKWGVNVQPYSGSPANFAVYTALLRPHDRIMGLDLPSGGHLTHGFYTYNKAEGTRKAVSATSIYFESLPYRVHPDTGLIDYDQMEVNAALFKPAMIISGGSAYPREWDYARIRAIADANGSLMMVDMAHISGLVAAQEAANPFEYADVVTTTTHKSLRGPRAGLIFFRKDDRNFEGRINQAVFPALQGGPHEHQIAGVATQLKEVMTPEFKEYAIQVKKNAQAIGKALMAKGYKMATGGTVNHLVLWDLRPQGLTGSKMEKLCDVLNITLNKNAVVGDRSALTPGGVRIGAPALTSRGFKEADFEQVADFLDRALKIGLRVQAASGPKLVDFAKAVVDDAEVKALKAEVNAFAKGFPMPGIV</sequence>
<comment type="similarity">
    <text evidence="3 8">Belongs to the SHMT family.</text>
</comment>
<evidence type="ECO:0000256" key="5">
    <source>
        <dbReference type="ARBA" id="ARBA00022679"/>
    </source>
</evidence>
<dbReference type="GO" id="GO:0005739">
    <property type="term" value="C:mitochondrion"/>
    <property type="evidence" value="ECO:0007669"/>
    <property type="project" value="TreeGrafter"/>
</dbReference>
<proteinExistence type="inferred from homology"/>
<dbReference type="CDD" id="cd00378">
    <property type="entry name" value="SHMT"/>
    <property type="match status" value="1"/>
</dbReference>
<dbReference type="GO" id="GO:0004372">
    <property type="term" value="F:glycine hydroxymethyltransferase activity"/>
    <property type="evidence" value="ECO:0007669"/>
    <property type="project" value="UniProtKB-EC"/>
</dbReference>
<evidence type="ECO:0000256" key="3">
    <source>
        <dbReference type="ARBA" id="ARBA00006376"/>
    </source>
</evidence>
<gene>
    <name evidence="10" type="ORF">NSK_000492</name>
</gene>
<evidence type="ECO:0000313" key="10">
    <source>
        <dbReference type="EMBL" id="TFJ88138.1"/>
    </source>
</evidence>
<dbReference type="InterPro" id="IPR001085">
    <property type="entry name" value="Ser_HO-MeTrfase"/>
</dbReference>
<keyword evidence="6 7" id="KW-0663">Pyridoxal phosphate</keyword>
<dbReference type="GO" id="GO:0035999">
    <property type="term" value="P:tetrahydrofolate interconversion"/>
    <property type="evidence" value="ECO:0007669"/>
    <property type="project" value="UniProtKB-UniPathway"/>
</dbReference>
<comment type="catalytic activity">
    <reaction evidence="8">
        <text>(6R)-5,10-methylene-5,6,7,8-tetrahydrofolate + glycine + H2O = (6S)-5,6,7,8-tetrahydrofolate + L-serine</text>
        <dbReference type="Rhea" id="RHEA:15481"/>
        <dbReference type="ChEBI" id="CHEBI:15377"/>
        <dbReference type="ChEBI" id="CHEBI:15636"/>
        <dbReference type="ChEBI" id="CHEBI:33384"/>
        <dbReference type="ChEBI" id="CHEBI:57305"/>
        <dbReference type="ChEBI" id="CHEBI:57453"/>
        <dbReference type="EC" id="2.1.2.1"/>
    </reaction>
</comment>
<dbReference type="Proteomes" id="UP000355283">
    <property type="component" value="Unassembled WGS sequence"/>
</dbReference>
<dbReference type="Gene3D" id="3.90.1150.10">
    <property type="entry name" value="Aspartate Aminotransferase, domain 1"/>
    <property type="match status" value="1"/>
</dbReference>
<dbReference type="Gene3D" id="3.40.640.10">
    <property type="entry name" value="Type I PLP-dependent aspartate aminotransferase-like (Major domain)"/>
    <property type="match status" value="1"/>
</dbReference>
<dbReference type="GO" id="GO:0019264">
    <property type="term" value="P:glycine biosynthetic process from serine"/>
    <property type="evidence" value="ECO:0007669"/>
    <property type="project" value="InterPro"/>
</dbReference>
<comment type="caution">
    <text evidence="10">The sequence shown here is derived from an EMBL/GenBank/DDBJ whole genome shotgun (WGS) entry which is preliminary data.</text>
</comment>
<dbReference type="InterPro" id="IPR049943">
    <property type="entry name" value="Ser_HO-MeTrfase-like"/>
</dbReference>